<feature type="region of interest" description="Disordered" evidence="1">
    <location>
        <begin position="46"/>
        <end position="77"/>
    </location>
</feature>
<proteinExistence type="predicted"/>
<organism evidence="2 3">
    <name type="scientific">Cruoricaptor ignavus</name>
    <dbReference type="NCBI Taxonomy" id="1118202"/>
    <lineage>
        <taxon>Bacteria</taxon>
        <taxon>Pseudomonadati</taxon>
        <taxon>Bacteroidota</taxon>
        <taxon>Flavobacteriia</taxon>
        <taxon>Flavobacteriales</taxon>
        <taxon>Weeksellaceae</taxon>
        <taxon>Cruoricaptor</taxon>
    </lineage>
</organism>
<protein>
    <submittedName>
        <fullName evidence="2">Uncharacterized protein</fullName>
    </submittedName>
</protein>
<reference evidence="2 3" key="1">
    <citation type="submission" date="2016-11" db="EMBL/GenBank/DDBJ databases">
        <authorList>
            <person name="Jaros S."/>
            <person name="Januszkiewicz K."/>
            <person name="Wedrychowicz H."/>
        </authorList>
    </citation>
    <scope>NUCLEOTIDE SEQUENCE [LARGE SCALE GENOMIC DNA]</scope>
    <source>
        <strain evidence="2 3">DSM 25479</strain>
    </source>
</reference>
<feature type="compositionally biased region" description="Pro residues" evidence="1">
    <location>
        <begin position="58"/>
        <end position="70"/>
    </location>
</feature>
<accession>A0A1M6G8F9</accession>
<keyword evidence="3" id="KW-1185">Reference proteome</keyword>
<sequence length="296" mass="32169">MATLSKNELIAHISSTVVSGARLKAAPMREILLNIVYLIDGGVPSTGGNTGGNQNPSPSNPTPQPNPSPQPNAGAGISLSGQLATAQNGSYIAGIESQNPLRKNETNVITVTVKGSEGRLGVSATSLFIGRSKMELVRDSYAQVEGGFTYKYQGEIMEANEQPLTLGMVFNDGSDLSYTTTVKIEGRYRYPNLEFQRVGNKMRVILQKKDNEEISGYGIWQLYDNGKKVGDGRFKKLDGYTLETDGDVMVFDPVQNKSIPPTPGKHYVFEITSLSYVRGWLPENGSFVEETETFVG</sequence>
<evidence type="ECO:0000256" key="1">
    <source>
        <dbReference type="SAM" id="MobiDB-lite"/>
    </source>
</evidence>
<dbReference type="AlphaFoldDB" id="A0A1M6G8F9"/>
<dbReference type="EMBL" id="FQYI01000008">
    <property type="protein sequence ID" value="SHJ06097.1"/>
    <property type="molecule type" value="Genomic_DNA"/>
</dbReference>
<dbReference type="RefSeq" id="WP_073180261.1">
    <property type="nucleotide sequence ID" value="NZ_FQYI01000008.1"/>
</dbReference>
<evidence type="ECO:0000313" key="3">
    <source>
        <dbReference type="Proteomes" id="UP000184335"/>
    </source>
</evidence>
<dbReference type="Proteomes" id="UP000184335">
    <property type="component" value="Unassembled WGS sequence"/>
</dbReference>
<gene>
    <name evidence="2" type="ORF">SAMN05443429_10893</name>
</gene>
<name>A0A1M6G8F9_9FLAO</name>
<dbReference type="OrthoDB" id="9815108at2"/>
<dbReference type="STRING" id="1118202.SAMN05443429_10893"/>
<evidence type="ECO:0000313" key="2">
    <source>
        <dbReference type="EMBL" id="SHJ06097.1"/>
    </source>
</evidence>